<dbReference type="STRING" id="1860102.ACCAA_1600002"/>
<accession>A0A1A8XJK3</accession>
<dbReference type="Pfam" id="PF03050">
    <property type="entry name" value="DDE_Tnp_IS66"/>
    <property type="match status" value="1"/>
</dbReference>
<evidence type="ECO:0000256" key="1">
    <source>
        <dbReference type="SAM" id="MobiDB-lite"/>
    </source>
</evidence>
<protein>
    <submittedName>
        <fullName evidence="3">Transposase</fullName>
    </submittedName>
</protein>
<organism evidence="3 4">
    <name type="scientific">Candidatus Accumulibacter aalborgensis</name>
    <dbReference type="NCBI Taxonomy" id="1860102"/>
    <lineage>
        <taxon>Bacteria</taxon>
        <taxon>Pseudomonadati</taxon>
        <taxon>Pseudomonadota</taxon>
        <taxon>Betaproteobacteria</taxon>
        <taxon>Candidatus Accumulibacter</taxon>
    </lineage>
</organism>
<dbReference type="InterPro" id="IPR052344">
    <property type="entry name" value="Transposase-related"/>
</dbReference>
<gene>
    <name evidence="3" type="ORF">ACCAA_1600002</name>
</gene>
<dbReference type="InterPro" id="IPR004291">
    <property type="entry name" value="Transposase_IS66_central"/>
</dbReference>
<dbReference type="PANTHER" id="PTHR33678">
    <property type="entry name" value="BLL1576 PROTEIN"/>
    <property type="match status" value="1"/>
</dbReference>
<dbReference type="AlphaFoldDB" id="A0A1A8XJK3"/>
<dbReference type="Proteomes" id="UP000199169">
    <property type="component" value="Unassembled WGS sequence"/>
</dbReference>
<evidence type="ECO:0000259" key="2">
    <source>
        <dbReference type="Pfam" id="PF03050"/>
    </source>
</evidence>
<dbReference type="RefSeq" id="WP_186406075.1">
    <property type="nucleotide sequence ID" value="NZ_FLQX01000069.1"/>
</dbReference>
<proteinExistence type="predicted"/>
<dbReference type="PANTHER" id="PTHR33678:SF2">
    <property type="match status" value="1"/>
</dbReference>
<keyword evidence="4" id="KW-1185">Reference proteome</keyword>
<dbReference type="NCBIfam" id="NF033517">
    <property type="entry name" value="transpos_IS66"/>
    <property type="match status" value="1"/>
</dbReference>
<reference evidence="3 4" key="1">
    <citation type="submission" date="2016-06" db="EMBL/GenBank/DDBJ databases">
        <authorList>
            <person name="Kjaerup R.B."/>
            <person name="Dalgaard T.S."/>
            <person name="Juul-Madsen H.R."/>
        </authorList>
    </citation>
    <scope>NUCLEOTIDE SEQUENCE [LARGE SCALE GENOMIC DNA]</scope>
    <source>
        <strain evidence="3">3</strain>
    </source>
</reference>
<evidence type="ECO:0000313" key="4">
    <source>
        <dbReference type="Proteomes" id="UP000199169"/>
    </source>
</evidence>
<evidence type="ECO:0000313" key="3">
    <source>
        <dbReference type="EMBL" id="SBT04572.1"/>
    </source>
</evidence>
<feature type="region of interest" description="Disordered" evidence="1">
    <location>
        <begin position="39"/>
        <end position="131"/>
    </location>
</feature>
<dbReference type="EMBL" id="FLQX01000069">
    <property type="protein sequence ID" value="SBT04572.1"/>
    <property type="molecule type" value="Genomic_DNA"/>
</dbReference>
<sequence>MYLRKHDLLQMDDEWLKKLPAELLLEVSKRLLHDVKELQDRLNQNPSNSSRPPTSEAPWERSSEPVMGEDALAERDTTGVAEASVAPAKTANSADSTEETAPATEGLARSSARQASGKRAGRQPGSQGFGRTQKLTVTATCEHRPETCTACGLALAAEAPSQAYTAWDEIDLAPQVEGTIGLMFSVTRHSLLDVGCTCGHVSRALPWRAPADAQWEKVELGEWRLVGPGLAGLLVLLALRMHMSRPRIRELLMEVFDLTPSTGVIDETIREAGRASLPLEDALVADTVQAEQLNVDETSWPESGLLLWLWVLASAHTVLYFIGPRTREMLENALQDGFSGILISDGYKVYRAWKNRLRCWPHLMRKLRGLAESTDGRVSGVGQEMEGLMKTLMAAIYAARVDPPPEGLPVRYAAHIKRLHQLCEAHRMDDNPVLRSVVREFLYDWEVILRPVAEPHLPLSNNAAERALRHWVIARYISHGTRSADGSRAFALLASVIETCRLRDACAWRYLGTVIAAARKGLQLPSLPAIPAAA</sequence>
<feature type="compositionally biased region" description="Polar residues" evidence="1">
    <location>
        <begin position="41"/>
        <end position="53"/>
    </location>
</feature>
<feature type="domain" description="Transposase IS66 central" evidence="2">
    <location>
        <begin position="226"/>
        <end position="488"/>
    </location>
</feature>
<name>A0A1A8XJK3_9PROT</name>